<keyword evidence="4" id="KW-0963">Cytoplasm</keyword>
<evidence type="ECO:0000313" key="10">
    <source>
        <dbReference type="EMBL" id="KAK0511392.1"/>
    </source>
</evidence>
<dbReference type="GO" id="GO:0008380">
    <property type="term" value="P:RNA splicing"/>
    <property type="evidence" value="ECO:0007669"/>
    <property type="project" value="UniProtKB-KW"/>
</dbReference>
<dbReference type="Pfam" id="PF10235">
    <property type="entry name" value="Cript"/>
    <property type="match status" value="1"/>
</dbReference>
<feature type="region of interest" description="Disordered" evidence="9">
    <location>
        <begin position="101"/>
        <end position="121"/>
    </location>
</feature>
<keyword evidence="6" id="KW-0747">Spliceosome</keyword>
<evidence type="ECO:0000256" key="3">
    <source>
        <dbReference type="ARBA" id="ARBA00018615"/>
    </source>
</evidence>
<evidence type="ECO:0000256" key="7">
    <source>
        <dbReference type="ARBA" id="ARBA00023187"/>
    </source>
</evidence>
<feature type="compositionally biased region" description="Low complexity" evidence="9">
    <location>
        <begin position="29"/>
        <end position="43"/>
    </location>
</feature>
<evidence type="ECO:0000256" key="5">
    <source>
        <dbReference type="ARBA" id="ARBA00022664"/>
    </source>
</evidence>
<dbReference type="InterPro" id="IPR019367">
    <property type="entry name" value="PDZ-binding_CRIPT"/>
</dbReference>
<evidence type="ECO:0000313" key="11">
    <source>
        <dbReference type="Proteomes" id="UP001166286"/>
    </source>
</evidence>
<protein>
    <recommendedName>
        <fullName evidence="3">Cysteine-rich PDZ-binding protein</fullName>
    </recommendedName>
    <alternativeName>
        <fullName evidence="8">Cysteine-rich interactor of PDZ three</fullName>
    </alternativeName>
</protein>
<evidence type="ECO:0000256" key="1">
    <source>
        <dbReference type="ARBA" id="ARBA00004496"/>
    </source>
</evidence>
<keyword evidence="11" id="KW-1185">Reference proteome</keyword>
<dbReference type="PANTHER" id="PTHR11805:SF1">
    <property type="entry name" value="CYSTEINE-RICH PDZ-BINDING PROTEIN"/>
    <property type="match status" value="1"/>
</dbReference>
<reference evidence="10" key="1">
    <citation type="submission" date="2023-03" db="EMBL/GenBank/DDBJ databases">
        <title>Complete genome of Cladonia borealis.</title>
        <authorList>
            <person name="Park H."/>
        </authorList>
    </citation>
    <scope>NUCLEOTIDE SEQUENCE</scope>
    <source>
        <strain evidence="10">ANT050790</strain>
    </source>
</reference>
<comment type="similarity">
    <text evidence="2">Belongs to the CRIPT family.</text>
</comment>
<accession>A0AA39V0W3</accession>
<evidence type="ECO:0000256" key="9">
    <source>
        <dbReference type="SAM" id="MobiDB-lite"/>
    </source>
</evidence>
<feature type="region of interest" description="Disordered" evidence="9">
    <location>
        <begin position="25"/>
        <end position="56"/>
    </location>
</feature>
<dbReference type="GO" id="GO:0005681">
    <property type="term" value="C:spliceosomal complex"/>
    <property type="evidence" value="ECO:0007669"/>
    <property type="project" value="UniProtKB-KW"/>
</dbReference>
<organism evidence="10 11">
    <name type="scientific">Cladonia borealis</name>
    <dbReference type="NCBI Taxonomy" id="184061"/>
    <lineage>
        <taxon>Eukaryota</taxon>
        <taxon>Fungi</taxon>
        <taxon>Dikarya</taxon>
        <taxon>Ascomycota</taxon>
        <taxon>Pezizomycotina</taxon>
        <taxon>Lecanoromycetes</taxon>
        <taxon>OSLEUM clade</taxon>
        <taxon>Lecanoromycetidae</taxon>
        <taxon>Lecanorales</taxon>
        <taxon>Lecanorineae</taxon>
        <taxon>Cladoniaceae</taxon>
        <taxon>Cladonia</taxon>
    </lineage>
</organism>
<dbReference type="GO" id="GO:0008017">
    <property type="term" value="F:microtubule binding"/>
    <property type="evidence" value="ECO:0007669"/>
    <property type="project" value="TreeGrafter"/>
</dbReference>
<evidence type="ECO:0000256" key="2">
    <source>
        <dbReference type="ARBA" id="ARBA00009021"/>
    </source>
</evidence>
<dbReference type="EMBL" id="JAFEKC020000013">
    <property type="protein sequence ID" value="KAK0511392.1"/>
    <property type="molecule type" value="Genomic_DNA"/>
</dbReference>
<evidence type="ECO:0000256" key="8">
    <source>
        <dbReference type="ARBA" id="ARBA00032518"/>
    </source>
</evidence>
<name>A0AA39V0W3_9LECA</name>
<dbReference type="Proteomes" id="UP001166286">
    <property type="component" value="Unassembled WGS sequence"/>
</dbReference>
<keyword evidence="7" id="KW-0508">mRNA splicing</keyword>
<dbReference type="GO" id="GO:0005737">
    <property type="term" value="C:cytoplasm"/>
    <property type="evidence" value="ECO:0007669"/>
    <property type="project" value="UniProtKB-SubCell"/>
</dbReference>
<keyword evidence="5" id="KW-0507">mRNA processing</keyword>
<comment type="subcellular location">
    <subcellularLocation>
        <location evidence="1">Cytoplasm</location>
    </subcellularLocation>
</comment>
<dbReference type="AlphaFoldDB" id="A0AA39V0W3"/>
<dbReference type="GO" id="GO:0006397">
    <property type="term" value="P:mRNA processing"/>
    <property type="evidence" value="ECO:0007669"/>
    <property type="project" value="UniProtKB-KW"/>
</dbReference>
<dbReference type="PANTHER" id="PTHR11805">
    <property type="entry name" value="CYSTEINE-RICH PDZ-BINDING PROTEIN"/>
    <property type="match status" value="1"/>
</dbReference>
<evidence type="ECO:0000256" key="6">
    <source>
        <dbReference type="ARBA" id="ARBA00022728"/>
    </source>
</evidence>
<proteinExistence type="inferred from homology"/>
<evidence type="ECO:0000256" key="4">
    <source>
        <dbReference type="ARBA" id="ARBA00022490"/>
    </source>
</evidence>
<gene>
    <name evidence="10" type="ORF">JMJ35_005965</name>
</gene>
<dbReference type="GO" id="GO:0031122">
    <property type="term" value="P:cytoplasmic microtubule organization"/>
    <property type="evidence" value="ECO:0007669"/>
    <property type="project" value="TreeGrafter"/>
</dbReference>
<comment type="caution">
    <text evidence="10">The sequence shown here is derived from an EMBL/GenBank/DDBJ whole genome shotgun (WGS) entry which is preliminary data.</text>
</comment>
<sequence length="121" mass="12855">MVCSRCQKLKKKTELATPSVKRKNDIYYGSSTTGDKTKSSATAGPTGIGKSKLLSKSAKNPYAAYSSSCTTCKTKIDQGYKFCHKCAYKAGNACAMCGKTQNKEASTNGGPTVQGQRFSAK</sequence>